<proteinExistence type="predicted"/>
<dbReference type="Pfam" id="PF11193">
    <property type="entry name" value="DUF2812"/>
    <property type="match status" value="1"/>
</dbReference>
<evidence type="ECO:0000313" key="3">
    <source>
        <dbReference type="Proteomes" id="UP000074356"/>
    </source>
</evidence>
<feature type="transmembrane region" description="Helical" evidence="1">
    <location>
        <begin position="141"/>
        <end position="162"/>
    </location>
</feature>
<organism evidence="2 3">
    <name type="scientific">Streptococcus suis</name>
    <dbReference type="NCBI Taxonomy" id="1307"/>
    <lineage>
        <taxon>Bacteria</taxon>
        <taxon>Bacillati</taxon>
        <taxon>Bacillota</taxon>
        <taxon>Bacilli</taxon>
        <taxon>Lactobacillales</taxon>
        <taxon>Streptococcaceae</taxon>
        <taxon>Streptococcus</taxon>
    </lineage>
</organism>
<reference evidence="2 3" key="1">
    <citation type="submission" date="2016-02" db="EMBL/GenBank/DDBJ databases">
        <authorList>
            <consortium name="Pathogen Informatics"/>
        </authorList>
    </citation>
    <scope>NUCLEOTIDE SEQUENCE [LARGE SCALE GENOMIC DNA]</scope>
    <source>
        <strain evidence="2 3">LSS78</strain>
    </source>
</reference>
<dbReference type="RefSeq" id="WP_052506705.1">
    <property type="nucleotide sequence ID" value="NZ_CEHN01000011.1"/>
</dbReference>
<dbReference type="AlphaFoldDB" id="A0A0Z8L2U3"/>
<dbReference type="EMBL" id="FIIB01000020">
    <property type="protein sequence ID" value="CYV82813.1"/>
    <property type="molecule type" value="Genomic_DNA"/>
</dbReference>
<keyword evidence="1" id="KW-0472">Membrane</keyword>
<evidence type="ECO:0000256" key="1">
    <source>
        <dbReference type="SAM" id="Phobius"/>
    </source>
</evidence>
<name>A0A0Z8L2U3_STRSU</name>
<sequence>METRTEIHFFFLPDFEKEEVYLAEHHRQGWKFQKNKFGFFYIFEKCLPEEVSYQLDFKPKGQDKEEYLQMFADYGWDYVGDCNHFSYFRKNESLGEVELYSDRQSKFEMIDRIITRQFLLASSLFVFFILLFYVLKLPAVMIGMAVADLPVLLYCSIGLMRLRQKYKEVGK</sequence>
<keyword evidence="1" id="KW-1133">Transmembrane helix</keyword>
<dbReference type="Proteomes" id="UP000074356">
    <property type="component" value="Unassembled WGS sequence"/>
</dbReference>
<evidence type="ECO:0000313" key="2">
    <source>
        <dbReference type="EMBL" id="CYV82813.1"/>
    </source>
</evidence>
<accession>A0A0Z8L2U3</accession>
<feature type="transmembrane region" description="Helical" evidence="1">
    <location>
        <begin position="113"/>
        <end position="135"/>
    </location>
</feature>
<protein>
    <submittedName>
        <fullName evidence="2">Protein of uncharacterized function (DUF2812)</fullName>
    </submittedName>
</protein>
<gene>
    <name evidence="2" type="ORF">ERS132440_01865</name>
</gene>
<keyword evidence="1" id="KW-0812">Transmembrane</keyword>
<dbReference type="InterPro" id="IPR021359">
    <property type="entry name" value="DUF2812"/>
</dbReference>